<feature type="chain" id="PRO_5004751099" evidence="2">
    <location>
        <begin position="19"/>
        <end position="284"/>
    </location>
</feature>
<dbReference type="InterPro" id="IPR006665">
    <property type="entry name" value="OmpA-like"/>
</dbReference>
<dbReference type="OrthoDB" id="9782229at2"/>
<accession>V6SQ90</accession>
<protein>
    <submittedName>
        <fullName evidence="4">Outer membrane protein, OmpA family</fullName>
    </submittedName>
</protein>
<dbReference type="eggNOG" id="COG2885">
    <property type="taxonomic scope" value="Bacteria"/>
</dbReference>
<dbReference type="RefSeq" id="WP_023579084.1">
    <property type="nucleotide sequence ID" value="NZ_AVGG01000005.1"/>
</dbReference>
<feature type="domain" description="OmpA-like" evidence="3">
    <location>
        <begin position="168"/>
        <end position="284"/>
    </location>
</feature>
<dbReference type="InterPro" id="IPR036737">
    <property type="entry name" value="OmpA-like_sf"/>
</dbReference>
<evidence type="ECO:0000256" key="2">
    <source>
        <dbReference type="SAM" id="SignalP"/>
    </source>
</evidence>
<dbReference type="STRING" id="1341181.FLJC2902T_14450"/>
<reference evidence="4 5" key="1">
    <citation type="submission" date="2013-08" db="EMBL/GenBank/DDBJ databases">
        <title>Flavobacterium limnosediminis JC2902 genome sequencing.</title>
        <authorList>
            <person name="Lee K."/>
            <person name="Yi H."/>
            <person name="Park S."/>
            <person name="Chun J."/>
        </authorList>
    </citation>
    <scope>NUCLEOTIDE SEQUENCE [LARGE SCALE GENOMIC DNA]</scope>
    <source>
        <strain evidence="4 5">JC2902</strain>
    </source>
</reference>
<gene>
    <name evidence="4" type="ORF">FLJC2902T_14450</name>
</gene>
<dbReference type="AlphaFoldDB" id="V6SQ90"/>
<dbReference type="PANTHER" id="PTHR30329:SF21">
    <property type="entry name" value="LIPOPROTEIN YIAD-RELATED"/>
    <property type="match status" value="1"/>
</dbReference>
<sequence>MKRFSVFLLLVFPFFMSAQEQFSVYFESNKHELTKKQSALLSEWMIANKDSKVVAINGFTDEDGSNVHNDSLSQRRVDFIQTVIVKNSIKIRDDFKTRSFGESHDHSNIKAENRKAVIYYIKAKDLARENEILGIKPAQPVVAEIVPIEEEDMHFPPNATLEEKVALARPGTRIVIKDVFFYKNTFGIMPTSKRAMDELLMVLDRNPKMVIEIQGHICCVDADKRNLSLDRAKQVRRVLEANGISPKRLKVKGFGVSHPKFPIPEANELEALANRRVEIMILSK</sequence>
<dbReference type="GO" id="GO:0016020">
    <property type="term" value="C:membrane"/>
    <property type="evidence" value="ECO:0007669"/>
    <property type="project" value="UniProtKB-UniRule"/>
</dbReference>
<keyword evidence="5" id="KW-1185">Reference proteome</keyword>
<keyword evidence="1" id="KW-0472">Membrane</keyword>
<dbReference type="InterPro" id="IPR050330">
    <property type="entry name" value="Bact_OuterMem_StrucFunc"/>
</dbReference>
<dbReference type="PANTHER" id="PTHR30329">
    <property type="entry name" value="STATOR ELEMENT OF FLAGELLAR MOTOR COMPLEX"/>
    <property type="match status" value="1"/>
</dbReference>
<evidence type="ECO:0000256" key="1">
    <source>
        <dbReference type="PROSITE-ProRule" id="PRU00473"/>
    </source>
</evidence>
<dbReference type="PATRIC" id="fig|1341181.4.peg.1423"/>
<evidence type="ECO:0000259" key="3">
    <source>
        <dbReference type="PROSITE" id="PS51123"/>
    </source>
</evidence>
<proteinExistence type="predicted"/>
<dbReference type="Pfam" id="PF00691">
    <property type="entry name" value="OmpA"/>
    <property type="match status" value="2"/>
</dbReference>
<organism evidence="4 5">
    <name type="scientific">Flavobacterium limnosediminis JC2902</name>
    <dbReference type="NCBI Taxonomy" id="1341181"/>
    <lineage>
        <taxon>Bacteria</taxon>
        <taxon>Pseudomonadati</taxon>
        <taxon>Bacteroidota</taxon>
        <taxon>Flavobacteriia</taxon>
        <taxon>Flavobacteriales</taxon>
        <taxon>Flavobacteriaceae</taxon>
        <taxon>Flavobacterium</taxon>
    </lineage>
</organism>
<dbReference type="CDD" id="cd07185">
    <property type="entry name" value="OmpA_C-like"/>
    <property type="match status" value="1"/>
</dbReference>
<evidence type="ECO:0000313" key="4">
    <source>
        <dbReference type="EMBL" id="ESU28848.1"/>
    </source>
</evidence>
<feature type="signal peptide" evidence="2">
    <location>
        <begin position="1"/>
        <end position="18"/>
    </location>
</feature>
<name>V6SQ90_9FLAO</name>
<keyword evidence="2" id="KW-0732">Signal</keyword>
<dbReference type="Gene3D" id="3.30.1330.60">
    <property type="entry name" value="OmpA-like domain"/>
    <property type="match status" value="2"/>
</dbReference>
<dbReference type="SUPFAM" id="SSF103088">
    <property type="entry name" value="OmpA-like"/>
    <property type="match status" value="2"/>
</dbReference>
<evidence type="ECO:0000313" key="5">
    <source>
        <dbReference type="Proteomes" id="UP000018004"/>
    </source>
</evidence>
<dbReference type="Proteomes" id="UP000018004">
    <property type="component" value="Unassembled WGS sequence"/>
</dbReference>
<comment type="caution">
    <text evidence="4">The sequence shown here is derived from an EMBL/GenBank/DDBJ whole genome shotgun (WGS) entry which is preliminary data.</text>
</comment>
<dbReference type="PROSITE" id="PS51123">
    <property type="entry name" value="OMPA_2"/>
    <property type="match status" value="1"/>
</dbReference>
<dbReference type="EMBL" id="AVGG01000005">
    <property type="protein sequence ID" value="ESU28848.1"/>
    <property type="molecule type" value="Genomic_DNA"/>
</dbReference>